<dbReference type="SUPFAM" id="SSF53300">
    <property type="entry name" value="vWA-like"/>
    <property type="match status" value="1"/>
</dbReference>
<protein>
    <recommendedName>
        <fullName evidence="5">ATP-dependent DNA helicase II subunit 1</fullName>
        <ecNumber evidence="4">3.6.4.12</ecNumber>
    </recommendedName>
    <alternativeName>
        <fullName evidence="17">ATP-dependent DNA helicase II subunit Ku70</fullName>
    </alternativeName>
</protein>
<keyword evidence="9" id="KW-0378">Hydrolase</keyword>
<dbReference type="Gene3D" id="1.10.720.30">
    <property type="entry name" value="SAP domain"/>
    <property type="match status" value="1"/>
</dbReference>
<dbReference type="NCBIfam" id="TIGR00578">
    <property type="entry name" value="ku70"/>
    <property type="match status" value="1"/>
</dbReference>
<evidence type="ECO:0000256" key="17">
    <source>
        <dbReference type="ARBA" id="ARBA00031811"/>
    </source>
</evidence>
<dbReference type="SUPFAM" id="SSF100939">
    <property type="entry name" value="SPOC domain-like"/>
    <property type="match status" value="1"/>
</dbReference>
<dbReference type="PROSITE" id="PS50800">
    <property type="entry name" value="SAP"/>
    <property type="match status" value="1"/>
</dbReference>
<dbReference type="GO" id="GO:0006303">
    <property type="term" value="P:double-strand break repair via nonhomologous end joining"/>
    <property type="evidence" value="ECO:0007669"/>
    <property type="project" value="InterPro"/>
</dbReference>
<dbReference type="EMBL" id="SPOI01000092">
    <property type="protein sequence ID" value="TIB37826.1"/>
    <property type="molecule type" value="Genomic_DNA"/>
</dbReference>
<dbReference type="GO" id="GO:0042162">
    <property type="term" value="F:telomeric DNA binding"/>
    <property type="evidence" value="ECO:0007669"/>
    <property type="project" value="InterPro"/>
</dbReference>
<keyword evidence="15" id="KW-0234">DNA repair</keyword>
<evidence type="ECO:0000256" key="3">
    <source>
        <dbReference type="ARBA" id="ARBA00005240"/>
    </source>
</evidence>
<dbReference type="PANTHER" id="PTHR12604">
    <property type="entry name" value="KU AUTOANTIGEN DNA HELICASE"/>
    <property type="match status" value="1"/>
</dbReference>
<dbReference type="GO" id="GO:0043564">
    <property type="term" value="C:Ku70:Ku80 complex"/>
    <property type="evidence" value="ECO:0007669"/>
    <property type="project" value="InterPro"/>
</dbReference>
<evidence type="ECO:0000256" key="11">
    <source>
        <dbReference type="ARBA" id="ARBA00022840"/>
    </source>
</evidence>
<keyword evidence="12" id="KW-0779">Telomere</keyword>
<dbReference type="InterPro" id="IPR006165">
    <property type="entry name" value="Ku70"/>
</dbReference>
<keyword evidence="6" id="KW-0158">Chromosome</keyword>
<evidence type="ECO:0000256" key="7">
    <source>
        <dbReference type="ARBA" id="ARBA00022741"/>
    </source>
</evidence>
<dbReference type="Pfam" id="PF03731">
    <property type="entry name" value="Ku_N"/>
    <property type="match status" value="1"/>
</dbReference>
<dbReference type="CDD" id="cd00788">
    <property type="entry name" value="KU70"/>
    <property type="match status" value="1"/>
</dbReference>
<evidence type="ECO:0000313" key="20">
    <source>
        <dbReference type="EMBL" id="TIB37826.1"/>
    </source>
</evidence>
<dbReference type="InterPro" id="IPR005160">
    <property type="entry name" value="Ku_C"/>
</dbReference>
<dbReference type="Proteomes" id="UP000310689">
    <property type="component" value="Unassembled WGS sequence"/>
</dbReference>
<dbReference type="Pfam" id="PF03730">
    <property type="entry name" value="Ku_C"/>
    <property type="match status" value="1"/>
</dbReference>
<evidence type="ECO:0000256" key="12">
    <source>
        <dbReference type="ARBA" id="ARBA00022895"/>
    </source>
</evidence>
<evidence type="ECO:0000256" key="16">
    <source>
        <dbReference type="ARBA" id="ARBA00023242"/>
    </source>
</evidence>
<sequence>MSFSDQDKNWDDGLDDAEAEMDEDSQSTRDASIFVVDVAGGMLDYPPSEIPSDRVEEELPLLHRTLNAILKCLKRKAFNSPNDFVGIALYNTQHTQSDKDASDVREHVYCFQPIEQLNGNNIRKLKKLVDSAHDDPDLLSRKFKPATFQGSRTSMPIGNLYMSCNRFFRNNPHTKSATKRIFHVTCNDQPNKGAPSEWLTATQTNANDLKEAGIYIEPFFIAPPQPNFDTPTCFDASFFYTHVLPKTDSDSYSNENLPDFSMVQGLAKFNTLEEKLKKLETPKRTSFTHKFELGANLTISVKGYRTVVDQKYFPYVLVAENKHGELELTEKETRLKNNLDETVERSETNRGFIIGDKSSNPVVVTCDTKAYNSLRSFDLPVGMKLLGFQDLDTLSVMHNVSSASFIYPTEDIVKGSTKLFSALLKSCLKKKKLALVRAVMRKNAGPVICALIPQEEVVDNQDGSQIMPNGFYLIPLPFADDLRSPPDVINAKATEDQIEASAAWLKKLRKKSGYDANEYENPYFRLMRKNIESQALDEPMDEDDIKKDKTLPPVEQMEKRAGNLIDNWRRTWNFKKEEPVRVKEEEEVGSQKRKKDDVTEVGMDDGPFLEKMRYNQLEKCRLDELKSFCRANHLTVQGRKAELIMRIKEKLTRSYGIWLVSKCFVPILRLCFVLADLLLNISLGFLGTLFEFRNVVFGVERGRLFVLGDMVWTEDLSHELVIQSESGNSQVSMREAVNLFIAIVGLDERRSPAVFACIRLVVGAAEPVLEPAVAVAAPASGRKPSDVAAAVAVAGPALELEVVRAAAVELV</sequence>
<feature type="compositionally biased region" description="Basic and acidic residues" evidence="18">
    <location>
        <begin position="1"/>
        <end position="11"/>
    </location>
</feature>
<reference evidence="20 21" key="1">
    <citation type="submission" date="2019-03" db="EMBL/GenBank/DDBJ databases">
        <title>Sequencing 23 genomes of Wallemia ichthyophaga.</title>
        <authorList>
            <person name="Gostincar C."/>
        </authorList>
    </citation>
    <scope>NUCLEOTIDE SEQUENCE [LARGE SCALE GENOMIC DNA]</scope>
    <source>
        <strain evidence="20 21">EXF-6200</strain>
    </source>
</reference>
<dbReference type="SUPFAM" id="SSF68906">
    <property type="entry name" value="SAP domain"/>
    <property type="match status" value="1"/>
</dbReference>
<dbReference type="InterPro" id="IPR016194">
    <property type="entry name" value="SPOC-like_C_dom_sf"/>
</dbReference>
<evidence type="ECO:0000256" key="6">
    <source>
        <dbReference type="ARBA" id="ARBA00022454"/>
    </source>
</evidence>
<dbReference type="Gene3D" id="1.10.1600.10">
    <property type="match status" value="1"/>
</dbReference>
<feature type="region of interest" description="Disordered" evidence="18">
    <location>
        <begin position="1"/>
        <end position="28"/>
    </location>
</feature>
<dbReference type="InterPro" id="IPR003034">
    <property type="entry name" value="SAP_dom"/>
</dbReference>
<proteinExistence type="inferred from homology"/>
<dbReference type="GO" id="GO:0005524">
    <property type="term" value="F:ATP binding"/>
    <property type="evidence" value="ECO:0007669"/>
    <property type="project" value="UniProtKB-KW"/>
</dbReference>
<dbReference type="InterPro" id="IPR036361">
    <property type="entry name" value="SAP_dom_sf"/>
</dbReference>
<dbReference type="GO" id="GO:0003678">
    <property type="term" value="F:DNA helicase activity"/>
    <property type="evidence" value="ECO:0007669"/>
    <property type="project" value="UniProtKB-EC"/>
</dbReference>
<dbReference type="Gene3D" id="3.40.50.410">
    <property type="entry name" value="von Willebrand factor, type A domain"/>
    <property type="match status" value="1"/>
</dbReference>
<dbReference type="Pfam" id="PF18953">
    <property type="entry name" value="SAP_new25"/>
    <property type="match status" value="1"/>
</dbReference>
<comment type="similarity">
    <text evidence="3">Belongs to the ku70 family.</text>
</comment>
<dbReference type="InterPro" id="IPR036465">
    <property type="entry name" value="vWFA_dom_sf"/>
</dbReference>
<dbReference type="Gene3D" id="4.10.970.10">
    <property type="entry name" value="Ku70, bridge and pillars"/>
    <property type="match status" value="1"/>
</dbReference>
<evidence type="ECO:0000256" key="1">
    <source>
        <dbReference type="ARBA" id="ARBA00004123"/>
    </source>
</evidence>
<feature type="non-terminal residue" evidence="20">
    <location>
        <position position="811"/>
    </location>
</feature>
<dbReference type="Pfam" id="PF02735">
    <property type="entry name" value="Ku"/>
    <property type="match status" value="1"/>
</dbReference>
<dbReference type="GO" id="GO:0003690">
    <property type="term" value="F:double-stranded DNA binding"/>
    <property type="evidence" value="ECO:0007669"/>
    <property type="project" value="TreeGrafter"/>
</dbReference>
<keyword evidence="14" id="KW-0233">DNA recombination</keyword>
<evidence type="ECO:0000256" key="4">
    <source>
        <dbReference type="ARBA" id="ARBA00012551"/>
    </source>
</evidence>
<dbReference type="GO" id="GO:0003684">
    <property type="term" value="F:damaged DNA binding"/>
    <property type="evidence" value="ECO:0007669"/>
    <property type="project" value="InterPro"/>
</dbReference>
<keyword evidence="8" id="KW-0227">DNA damage</keyword>
<evidence type="ECO:0000256" key="2">
    <source>
        <dbReference type="ARBA" id="ARBA00004574"/>
    </source>
</evidence>
<gene>
    <name evidence="20" type="ORF">E3P86_02072</name>
</gene>
<dbReference type="PANTHER" id="PTHR12604:SF2">
    <property type="entry name" value="X-RAY REPAIR CROSS-COMPLEMENTING PROTEIN 6"/>
    <property type="match status" value="1"/>
</dbReference>
<dbReference type="Gene3D" id="2.40.290.10">
    <property type="match status" value="1"/>
</dbReference>
<feature type="domain" description="SAP" evidence="19">
    <location>
        <begin position="617"/>
        <end position="651"/>
    </location>
</feature>
<dbReference type="InterPro" id="IPR027388">
    <property type="entry name" value="Ku70_bridge/pillars_dom_sf"/>
</dbReference>
<feature type="compositionally biased region" description="Acidic residues" evidence="18">
    <location>
        <begin position="12"/>
        <end position="25"/>
    </location>
</feature>
<evidence type="ECO:0000256" key="15">
    <source>
        <dbReference type="ARBA" id="ARBA00023204"/>
    </source>
</evidence>
<dbReference type="InterPro" id="IPR005161">
    <property type="entry name" value="Ku_N"/>
</dbReference>
<name>A0A4T0J510_WALIC</name>
<keyword evidence="13" id="KW-0238">DNA-binding</keyword>
<dbReference type="GO" id="GO:0016787">
    <property type="term" value="F:hydrolase activity"/>
    <property type="evidence" value="ECO:0007669"/>
    <property type="project" value="UniProtKB-KW"/>
</dbReference>
<dbReference type="AlphaFoldDB" id="A0A4T0J510"/>
<keyword evidence="7" id="KW-0547">Nucleotide-binding</keyword>
<evidence type="ECO:0000256" key="13">
    <source>
        <dbReference type="ARBA" id="ARBA00023125"/>
    </source>
</evidence>
<comment type="subcellular location">
    <subcellularLocation>
        <location evidence="2">Chromosome</location>
        <location evidence="2">Telomere</location>
    </subcellularLocation>
    <subcellularLocation>
        <location evidence="1">Nucleus</location>
    </subcellularLocation>
</comment>
<evidence type="ECO:0000256" key="8">
    <source>
        <dbReference type="ARBA" id="ARBA00022763"/>
    </source>
</evidence>
<accession>A0A4T0J510</accession>
<keyword evidence="11" id="KW-0067">ATP-binding</keyword>
<evidence type="ECO:0000256" key="10">
    <source>
        <dbReference type="ARBA" id="ARBA00022806"/>
    </source>
</evidence>
<dbReference type="InterPro" id="IPR047087">
    <property type="entry name" value="KU70_core_dom"/>
</dbReference>
<dbReference type="SMART" id="SM00559">
    <property type="entry name" value="Ku78"/>
    <property type="match status" value="1"/>
</dbReference>
<dbReference type="GO" id="GO:0000781">
    <property type="term" value="C:chromosome, telomeric region"/>
    <property type="evidence" value="ECO:0007669"/>
    <property type="project" value="UniProtKB-SubCell"/>
</dbReference>
<comment type="caution">
    <text evidence="20">The sequence shown here is derived from an EMBL/GenBank/DDBJ whole genome shotgun (WGS) entry which is preliminary data.</text>
</comment>
<evidence type="ECO:0000256" key="5">
    <source>
        <dbReference type="ARBA" id="ARBA00021796"/>
    </source>
</evidence>
<evidence type="ECO:0000313" key="21">
    <source>
        <dbReference type="Proteomes" id="UP000310689"/>
    </source>
</evidence>
<evidence type="ECO:0000256" key="18">
    <source>
        <dbReference type="SAM" id="MobiDB-lite"/>
    </source>
</evidence>
<keyword evidence="16" id="KW-0539">Nucleus</keyword>
<dbReference type="GO" id="GO:0006310">
    <property type="term" value="P:DNA recombination"/>
    <property type="evidence" value="ECO:0007669"/>
    <property type="project" value="UniProtKB-KW"/>
</dbReference>
<dbReference type="InterPro" id="IPR006164">
    <property type="entry name" value="DNA_bd_Ku70/Ku80"/>
</dbReference>
<evidence type="ECO:0000259" key="19">
    <source>
        <dbReference type="PROSITE" id="PS50800"/>
    </source>
</evidence>
<organism evidence="20 21">
    <name type="scientific">Wallemia ichthyophaga</name>
    <dbReference type="NCBI Taxonomy" id="245174"/>
    <lineage>
        <taxon>Eukaryota</taxon>
        <taxon>Fungi</taxon>
        <taxon>Dikarya</taxon>
        <taxon>Basidiomycota</taxon>
        <taxon>Wallemiomycotina</taxon>
        <taxon>Wallemiomycetes</taxon>
        <taxon>Wallemiales</taxon>
        <taxon>Wallemiaceae</taxon>
        <taxon>Wallemia</taxon>
    </lineage>
</organism>
<keyword evidence="10" id="KW-0347">Helicase</keyword>
<dbReference type="FunFam" id="2.40.290.10:FF:000001">
    <property type="entry name" value="X-ray repair cross complementing 6"/>
    <property type="match status" value="1"/>
</dbReference>
<dbReference type="EC" id="3.6.4.12" evidence="4"/>
<evidence type="ECO:0000256" key="9">
    <source>
        <dbReference type="ARBA" id="ARBA00022801"/>
    </source>
</evidence>
<dbReference type="GO" id="GO:0000723">
    <property type="term" value="P:telomere maintenance"/>
    <property type="evidence" value="ECO:0007669"/>
    <property type="project" value="InterPro"/>
</dbReference>
<evidence type="ECO:0000256" key="14">
    <source>
        <dbReference type="ARBA" id="ARBA00023172"/>
    </source>
</evidence>